<evidence type="ECO:0000313" key="3">
    <source>
        <dbReference type="Proteomes" id="UP001239445"/>
    </source>
</evidence>
<dbReference type="Proteomes" id="UP001239445">
    <property type="component" value="Unassembled WGS sequence"/>
</dbReference>
<dbReference type="EMBL" id="MU839831">
    <property type="protein sequence ID" value="KAK1757173.1"/>
    <property type="molecule type" value="Genomic_DNA"/>
</dbReference>
<evidence type="ECO:0000313" key="2">
    <source>
        <dbReference type="EMBL" id="KAK1757173.1"/>
    </source>
</evidence>
<organism evidence="2 3">
    <name type="scientific">Echria macrotheca</name>
    <dbReference type="NCBI Taxonomy" id="438768"/>
    <lineage>
        <taxon>Eukaryota</taxon>
        <taxon>Fungi</taxon>
        <taxon>Dikarya</taxon>
        <taxon>Ascomycota</taxon>
        <taxon>Pezizomycotina</taxon>
        <taxon>Sordariomycetes</taxon>
        <taxon>Sordariomycetidae</taxon>
        <taxon>Sordariales</taxon>
        <taxon>Schizotheciaceae</taxon>
        <taxon>Echria</taxon>
    </lineage>
</organism>
<reference evidence="2" key="1">
    <citation type="submission" date="2023-06" db="EMBL/GenBank/DDBJ databases">
        <title>Genome-scale phylogeny and comparative genomics of the fungal order Sordariales.</title>
        <authorList>
            <consortium name="Lawrence Berkeley National Laboratory"/>
            <person name="Hensen N."/>
            <person name="Bonometti L."/>
            <person name="Westerberg I."/>
            <person name="Brannstrom I.O."/>
            <person name="Guillou S."/>
            <person name="Cros-Aarteil S."/>
            <person name="Calhoun S."/>
            <person name="Haridas S."/>
            <person name="Kuo A."/>
            <person name="Mondo S."/>
            <person name="Pangilinan J."/>
            <person name="Riley R."/>
            <person name="Labutti K."/>
            <person name="Andreopoulos B."/>
            <person name="Lipzen A."/>
            <person name="Chen C."/>
            <person name="Yanf M."/>
            <person name="Daum C."/>
            <person name="Ng V."/>
            <person name="Clum A."/>
            <person name="Steindorff A."/>
            <person name="Ohm R."/>
            <person name="Martin F."/>
            <person name="Silar P."/>
            <person name="Natvig D."/>
            <person name="Lalanne C."/>
            <person name="Gautier V."/>
            <person name="Ament-Velasquez S.L."/>
            <person name="Kruys A."/>
            <person name="Hutchinson M.I."/>
            <person name="Powell A.J."/>
            <person name="Barry K."/>
            <person name="Miller A.N."/>
            <person name="Grigoriev I.V."/>
            <person name="Debuchy R."/>
            <person name="Gladieux P."/>
            <person name="Thoren M.H."/>
            <person name="Johannesson H."/>
        </authorList>
    </citation>
    <scope>NUCLEOTIDE SEQUENCE</scope>
    <source>
        <strain evidence="2">PSN4</strain>
    </source>
</reference>
<feature type="region of interest" description="Disordered" evidence="1">
    <location>
        <begin position="1"/>
        <end position="34"/>
    </location>
</feature>
<dbReference type="AlphaFoldDB" id="A0AAJ0BHA6"/>
<accession>A0AAJ0BHA6</accession>
<comment type="caution">
    <text evidence="2">The sequence shown here is derived from an EMBL/GenBank/DDBJ whole genome shotgun (WGS) entry which is preliminary data.</text>
</comment>
<evidence type="ECO:0000256" key="1">
    <source>
        <dbReference type="SAM" id="MobiDB-lite"/>
    </source>
</evidence>
<sequence>MGSPIQDSPAPPPYSAANHHQQQPGSPPISPMSATMEYIIKRPASRPPPADVVEYRLPIYSPEQALAFPFPESLWTRRDVDQEDWSVFTRQLGLSAAPANNGSRSIYAGGGGRSDAAARQRRRIHHVVKEWNDEFFRLRGIKIIPVFDETDEERKDARAAAGERQSRGLGFRLGRLHIGLWAGRNANGYGIRFPGDVLLGVSQGTGETGQVGAK</sequence>
<name>A0AAJ0BHA6_9PEZI</name>
<proteinExistence type="predicted"/>
<gene>
    <name evidence="2" type="ORF">QBC47DRAFT_444083</name>
</gene>
<keyword evidence="3" id="KW-1185">Reference proteome</keyword>
<protein>
    <submittedName>
        <fullName evidence="2">Uncharacterized protein</fullName>
    </submittedName>
</protein>